<evidence type="ECO:0000313" key="2">
    <source>
        <dbReference type="Proteomes" id="UP000246085"/>
    </source>
</evidence>
<organism evidence="1 2">
    <name type="scientific">Bradyrhizobium vignae</name>
    <dbReference type="NCBI Taxonomy" id="1549949"/>
    <lineage>
        <taxon>Bacteria</taxon>
        <taxon>Pseudomonadati</taxon>
        <taxon>Pseudomonadota</taxon>
        <taxon>Alphaproteobacteria</taxon>
        <taxon>Hyphomicrobiales</taxon>
        <taxon>Nitrobacteraceae</taxon>
        <taxon>Bradyrhizobium</taxon>
    </lineage>
</organism>
<name>A0A2U3PXQ6_9BRAD</name>
<protein>
    <submittedName>
        <fullName evidence="1">Uncharacterized protein</fullName>
    </submittedName>
</protein>
<evidence type="ECO:0000313" key="1">
    <source>
        <dbReference type="EMBL" id="SPP93899.1"/>
    </source>
</evidence>
<dbReference type="Proteomes" id="UP000246085">
    <property type="component" value="Chromosome BRAD3257"/>
</dbReference>
<reference evidence="1 2" key="1">
    <citation type="submission" date="2018-03" db="EMBL/GenBank/DDBJ databases">
        <authorList>
            <person name="Gully D."/>
        </authorList>
    </citation>
    <scope>NUCLEOTIDE SEQUENCE [LARGE SCALE GENOMIC DNA]</scope>
    <source>
        <strain evidence="1">ORS3257</strain>
    </source>
</reference>
<dbReference type="InterPro" id="IPR008928">
    <property type="entry name" value="6-hairpin_glycosidase_sf"/>
</dbReference>
<accession>A0A2U3PXQ6</accession>
<dbReference type="GO" id="GO:0005975">
    <property type="term" value="P:carbohydrate metabolic process"/>
    <property type="evidence" value="ECO:0007669"/>
    <property type="project" value="InterPro"/>
</dbReference>
<dbReference type="AlphaFoldDB" id="A0A2U3PXQ6"/>
<dbReference type="KEGG" id="bvz:BRAD3257_2836"/>
<gene>
    <name evidence="1" type="ORF">BRAD3257_2836</name>
</gene>
<dbReference type="SUPFAM" id="SSF48208">
    <property type="entry name" value="Six-hairpin glycosidases"/>
    <property type="match status" value="1"/>
</dbReference>
<sequence length="407" mass="45890">MKASGNTDGDYHGALSMMMISSNSGVKLIMPAPAKGLSPNSPLVNYALRGLERCWLPRERRWSHIYHLDGRASPNESIAHSDVFYTLNVLLGMSRVAELPADIDLPEIFHRNAMSLTALPVRKYAFGMALWAAAELRLPIPERVRSELKAILSDQSQWPAFRAQDLGMLLTGVVAQARAGEGEWTCFASPLYRFLKERFHSESGLFFDAPSGFRRRFASFATQTYLSIACYQYGEFTGDVSALVMADTCVRNLIALQGPQGEWPWFFDAKSGRVLDFYEVYSVHQYGMAPALLEWAERFGRRGARDALVKGFNWVLGHNQLGRTMLVPELSLTLRSQVRKHELKSRAPRMLRALKNAWLGNGEVLIDPAGIGVRLECRSYELGWILWSFGRRTDLRDLTDNSAFRDT</sequence>
<proteinExistence type="predicted"/>
<dbReference type="EMBL" id="LS398110">
    <property type="protein sequence ID" value="SPP93899.1"/>
    <property type="molecule type" value="Genomic_DNA"/>
</dbReference>